<gene>
    <name evidence="1" type="ORF">P5673_023220</name>
</gene>
<organism evidence="1 2">
    <name type="scientific">Acropora cervicornis</name>
    <name type="common">Staghorn coral</name>
    <dbReference type="NCBI Taxonomy" id="6130"/>
    <lineage>
        <taxon>Eukaryota</taxon>
        <taxon>Metazoa</taxon>
        <taxon>Cnidaria</taxon>
        <taxon>Anthozoa</taxon>
        <taxon>Hexacorallia</taxon>
        <taxon>Scleractinia</taxon>
        <taxon>Astrocoeniina</taxon>
        <taxon>Acroporidae</taxon>
        <taxon>Acropora</taxon>
    </lineage>
</organism>
<keyword evidence="2" id="KW-1185">Reference proteome</keyword>
<name>A0AAD9Q5Z0_ACRCE</name>
<comment type="caution">
    <text evidence="1">The sequence shown here is derived from an EMBL/GenBank/DDBJ whole genome shotgun (WGS) entry which is preliminary data.</text>
</comment>
<evidence type="ECO:0000313" key="2">
    <source>
        <dbReference type="Proteomes" id="UP001249851"/>
    </source>
</evidence>
<reference evidence="1" key="1">
    <citation type="journal article" date="2023" name="G3 (Bethesda)">
        <title>Whole genome assembly and annotation of the endangered Caribbean coral Acropora cervicornis.</title>
        <authorList>
            <person name="Selwyn J.D."/>
            <person name="Vollmer S.V."/>
        </authorList>
    </citation>
    <scope>NUCLEOTIDE SEQUENCE</scope>
    <source>
        <strain evidence="1">K2</strain>
    </source>
</reference>
<sequence length="113" mass="12855">MLKYCSKREHFSYKGMVARTQLAALDNNANTGHKQARIKVGERAGEAHYKLCFLKANKQWVYLSRLLSEVVKRVELGNAVIPAMPVHLPKNMATKPAPIVVDAIKQHRSRFNR</sequence>
<dbReference type="EMBL" id="JARQWQ010000064">
    <property type="protein sequence ID" value="KAK2555238.1"/>
    <property type="molecule type" value="Genomic_DNA"/>
</dbReference>
<accession>A0AAD9Q5Z0</accession>
<reference evidence="1" key="2">
    <citation type="journal article" date="2023" name="Science">
        <title>Genomic signatures of disease resistance in endangered staghorn corals.</title>
        <authorList>
            <person name="Vollmer S.V."/>
            <person name="Selwyn J.D."/>
            <person name="Despard B.A."/>
            <person name="Roesel C.L."/>
        </authorList>
    </citation>
    <scope>NUCLEOTIDE SEQUENCE</scope>
    <source>
        <strain evidence="1">K2</strain>
    </source>
</reference>
<proteinExistence type="predicted"/>
<protein>
    <submittedName>
        <fullName evidence="1">Uncharacterized protein</fullName>
    </submittedName>
</protein>
<evidence type="ECO:0000313" key="1">
    <source>
        <dbReference type="EMBL" id="KAK2555238.1"/>
    </source>
</evidence>
<dbReference type="Proteomes" id="UP001249851">
    <property type="component" value="Unassembled WGS sequence"/>
</dbReference>
<dbReference type="AlphaFoldDB" id="A0AAD9Q5Z0"/>